<dbReference type="Proteomes" id="UP001317822">
    <property type="component" value="Chromosome"/>
</dbReference>
<keyword evidence="3" id="KW-1185">Reference proteome</keyword>
<keyword evidence="1" id="KW-1133">Transmembrane helix</keyword>
<reference evidence="2 3" key="1">
    <citation type="journal article" date="2023" name="Int. J. Syst. Evol. Microbiol.">
        <title>Physiological and genomic analyses of cobalamin (vitamin B12)-auxotrophy of Lysobacter auxotrophicus sp. nov., a methionine-auxotrophic chitinolytic bacterium isolated from chitin-treated soil.</title>
        <authorList>
            <person name="Saito A."/>
            <person name="Dohra H."/>
            <person name="Hamada M."/>
            <person name="Moriuchi R."/>
            <person name="Kotsuchibashi Y."/>
            <person name="Mori K."/>
        </authorList>
    </citation>
    <scope>NUCLEOTIDE SEQUENCE [LARGE SCALE GENOMIC DNA]</scope>
    <source>
        <strain evidence="2 3">5-21a</strain>
    </source>
</reference>
<evidence type="ECO:0000313" key="2">
    <source>
        <dbReference type="EMBL" id="BDU15311.1"/>
    </source>
</evidence>
<feature type="transmembrane region" description="Helical" evidence="1">
    <location>
        <begin position="85"/>
        <end position="106"/>
    </location>
</feature>
<organism evidence="2 3">
    <name type="scientific">Lysobacter auxotrophicus</name>
    <dbReference type="NCBI Taxonomy" id="2992573"/>
    <lineage>
        <taxon>Bacteria</taxon>
        <taxon>Pseudomonadati</taxon>
        <taxon>Pseudomonadota</taxon>
        <taxon>Gammaproteobacteria</taxon>
        <taxon>Lysobacterales</taxon>
        <taxon>Lysobacteraceae</taxon>
        <taxon>Lysobacter</taxon>
    </lineage>
</organism>
<accession>A0ABN6UG83</accession>
<dbReference type="EMBL" id="AP027041">
    <property type="protein sequence ID" value="BDU15311.1"/>
    <property type="molecule type" value="Genomic_DNA"/>
</dbReference>
<dbReference type="RefSeq" id="WP_281780823.1">
    <property type="nucleotide sequence ID" value="NZ_AP027041.1"/>
</dbReference>
<proteinExistence type="predicted"/>
<name>A0ABN6UG83_9GAMM</name>
<keyword evidence="1" id="KW-0812">Transmembrane</keyword>
<evidence type="ECO:0000256" key="1">
    <source>
        <dbReference type="SAM" id="Phobius"/>
    </source>
</evidence>
<keyword evidence="1" id="KW-0472">Membrane</keyword>
<evidence type="ECO:0000313" key="3">
    <source>
        <dbReference type="Proteomes" id="UP001317822"/>
    </source>
</evidence>
<sequence length="143" mass="15496">MESNPYLPPRSPVDAAASDTGVRLSRAYRVANIVYVVLSITLTGLLLATGPVPLDRRSASVFLYFYAPVLCFLVLRWATPAVARWCVGAYGLYLVYLVGVFVWNMSSHNPDVGIGAVIVGINGIALVAALMQLRRRDEAPDGK</sequence>
<feature type="transmembrane region" description="Helical" evidence="1">
    <location>
        <begin position="61"/>
        <end position="78"/>
    </location>
</feature>
<feature type="transmembrane region" description="Helical" evidence="1">
    <location>
        <begin position="112"/>
        <end position="133"/>
    </location>
</feature>
<protein>
    <recommendedName>
        <fullName evidence="4">DUF2069 domain-containing protein</fullName>
    </recommendedName>
</protein>
<evidence type="ECO:0008006" key="4">
    <source>
        <dbReference type="Google" id="ProtNLM"/>
    </source>
</evidence>
<feature type="transmembrane region" description="Helical" evidence="1">
    <location>
        <begin position="30"/>
        <end position="49"/>
    </location>
</feature>
<gene>
    <name evidence="2" type="ORF">LA521A_05120</name>
</gene>